<evidence type="ECO:0000256" key="1">
    <source>
        <dbReference type="ARBA" id="ARBA00022723"/>
    </source>
</evidence>
<accession>A0A0H3IB33</accession>
<dbReference type="Proteomes" id="UP000008044">
    <property type="component" value="Chromosome"/>
</dbReference>
<dbReference type="PATRIC" id="fig|1166016.3.peg.4319"/>
<protein>
    <submittedName>
        <fullName evidence="3">Citrate lyase beta subunit-like protein</fullName>
    </submittedName>
</protein>
<dbReference type="KEGG" id="pec:W5S_4239"/>
<sequence length="161" mass="18185">MEHAKSYLLVPGNTPRRFQHAVNYGADTVIFDSEDAVNPDEKNQARENIIQRYENDTAVSEINCKKPIQLNKFGSIAFNADIDRLNKPNKKVGLKSDETSQNKAVKWETVLPKIASAEMRHEAEKMRNRNKLENVNIIAIIKTARGAMPCGRPDSGYGRKM</sequence>
<evidence type="ECO:0000313" key="6">
    <source>
        <dbReference type="Proteomes" id="UP001194579"/>
    </source>
</evidence>
<proteinExistence type="predicted"/>
<gene>
    <name evidence="3" type="ordered locus">W5S_4239</name>
    <name evidence="4" type="ORF">F6Q06_02810</name>
</gene>
<dbReference type="GO" id="GO:0046872">
    <property type="term" value="F:metal ion binding"/>
    <property type="evidence" value="ECO:0007669"/>
    <property type="project" value="UniProtKB-KW"/>
</dbReference>
<keyword evidence="1" id="KW-0479">Metal-binding</keyword>
<evidence type="ECO:0000313" key="4">
    <source>
        <dbReference type="EMBL" id="MBI0553425.1"/>
    </source>
</evidence>
<dbReference type="AlphaFoldDB" id="A0A0H3IB33"/>
<dbReference type="eggNOG" id="COG2301">
    <property type="taxonomic scope" value="Bacteria"/>
</dbReference>
<dbReference type="Proteomes" id="UP001194579">
    <property type="component" value="Unassembled WGS sequence"/>
</dbReference>
<dbReference type="InterPro" id="IPR015813">
    <property type="entry name" value="Pyrv/PenolPyrv_kinase-like_dom"/>
</dbReference>
<keyword evidence="3" id="KW-0456">Lyase</keyword>
<dbReference type="EMBL" id="CP003415">
    <property type="protein sequence ID" value="AFI92295.1"/>
    <property type="molecule type" value="Genomic_DNA"/>
</dbReference>
<dbReference type="STRING" id="1905730.W5S_4239"/>
<organism evidence="3 5">
    <name type="scientific">Pectobacterium parmentieri</name>
    <dbReference type="NCBI Taxonomy" id="1905730"/>
    <lineage>
        <taxon>Bacteria</taxon>
        <taxon>Pseudomonadati</taxon>
        <taxon>Pseudomonadota</taxon>
        <taxon>Gammaproteobacteria</taxon>
        <taxon>Enterobacterales</taxon>
        <taxon>Pectobacteriaceae</taxon>
        <taxon>Pectobacterium</taxon>
    </lineage>
</organism>
<reference evidence="3" key="2">
    <citation type="submission" date="2012-03" db="EMBL/GenBank/DDBJ databases">
        <authorList>
            <person name="Koskinen P."/>
            <person name="Laine P."/>
            <person name="Niemi O."/>
            <person name="Nykyri J."/>
            <person name="Harjunpaa H."/>
            <person name="Auvinen P."/>
            <person name="Paulin L."/>
            <person name="Pirhonen M."/>
            <person name="Palva T."/>
            <person name="Holm L."/>
        </authorList>
    </citation>
    <scope>NUCLEOTIDE SEQUENCE</scope>
    <source>
        <strain evidence="3">SCC3193</strain>
    </source>
</reference>
<evidence type="ECO:0000313" key="5">
    <source>
        <dbReference type="Proteomes" id="UP000008044"/>
    </source>
</evidence>
<dbReference type="HOGENOM" id="CLU_1642124_0_0_6"/>
<dbReference type="EMBL" id="WABS01000004">
    <property type="protein sequence ID" value="MBI0553425.1"/>
    <property type="molecule type" value="Genomic_DNA"/>
</dbReference>
<keyword evidence="6" id="KW-1185">Reference proteome</keyword>
<name>A0A0H3IB33_PECPM</name>
<evidence type="ECO:0000313" key="3">
    <source>
        <dbReference type="EMBL" id="AFI92295.1"/>
    </source>
</evidence>
<reference evidence="3 5" key="1">
    <citation type="journal article" date="2012" name="J. Bacteriol.">
        <title>Genome sequence of Pectobacterium sp. strain SCC3193.</title>
        <authorList>
            <person name="Koskinen J.P."/>
            <person name="Laine P."/>
            <person name="Niemi O."/>
            <person name="Nykyri J."/>
            <person name="Harjunpaa H."/>
            <person name="Auvinen P."/>
            <person name="Paulin L."/>
            <person name="Pirhonen M."/>
            <person name="Palva T."/>
            <person name="Holm L."/>
        </authorList>
    </citation>
    <scope>NUCLEOTIDE SEQUENCE [LARGE SCALE GENOMIC DNA]</scope>
    <source>
        <strain evidence="3 5">SCC3193</strain>
    </source>
</reference>
<evidence type="ECO:0000259" key="2">
    <source>
        <dbReference type="Pfam" id="PF03328"/>
    </source>
</evidence>
<dbReference type="Pfam" id="PF03328">
    <property type="entry name" value="HpcH_HpaI"/>
    <property type="match status" value="1"/>
</dbReference>
<reference evidence="6" key="3">
    <citation type="submission" date="2023-07" db="EMBL/GenBank/DDBJ databases">
        <title>Identification of Pectobacterium versatile causing blackleg of potato from New York State with a whole genome sequencing approach.</title>
        <authorList>
            <person name="Ma X."/>
            <person name="Swingle B."/>
        </authorList>
    </citation>
    <scope>NUCLEOTIDE SEQUENCE [LARGE SCALE GENOMIC DNA]</scope>
    <source>
        <strain evidence="6">NY1588A</strain>
    </source>
</reference>
<dbReference type="Gene3D" id="3.20.20.60">
    <property type="entry name" value="Phosphoenolpyruvate-binding domains"/>
    <property type="match status" value="1"/>
</dbReference>
<dbReference type="GO" id="GO:0016829">
    <property type="term" value="F:lyase activity"/>
    <property type="evidence" value="ECO:0007669"/>
    <property type="project" value="UniProtKB-KW"/>
</dbReference>
<dbReference type="InterPro" id="IPR040442">
    <property type="entry name" value="Pyrv_kinase-like_dom_sf"/>
</dbReference>
<feature type="domain" description="HpcH/HpaI aldolase/citrate lyase" evidence="2">
    <location>
        <begin position="6"/>
        <end position="146"/>
    </location>
</feature>
<dbReference type="SUPFAM" id="SSF51621">
    <property type="entry name" value="Phosphoenolpyruvate/pyruvate domain"/>
    <property type="match status" value="1"/>
</dbReference>
<dbReference type="InterPro" id="IPR005000">
    <property type="entry name" value="Aldolase/citrate-lyase_domain"/>
</dbReference>
<dbReference type="RefSeq" id="WP_014701690.1">
    <property type="nucleotide sequence ID" value="NC_017845.1"/>
</dbReference>
<reference evidence="4" key="4">
    <citation type="submission" date="2024-05" db="EMBL/GenBank/DDBJ databases">
        <title>Identification of Pectobacterium versatile causing blackleg of potato from New York State with a whole genome sequencing approach.</title>
        <authorList>
            <person name="Ma X."/>
            <person name="Swingle B."/>
        </authorList>
    </citation>
    <scope>NUCLEOTIDE SEQUENCE</scope>
    <source>
        <strain evidence="4">NY1588A</strain>
    </source>
</reference>